<dbReference type="EMBL" id="LXQA010564315">
    <property type="protein sequence ID" value="MCI59477.1"/>
    <property type="molecule type" value="Genomic_DNA"/>
</dbReference>
<organism evidence="2 3">
    <name type="scientific">Trifolium medium</name>
    <dbReference type="NCBI Taxonomy" id="97028"/>
    <lineage>
        <taxon>Eukaryota</taxon>
        <taxon>Viridiplantae</taxon>
        <taxon>Streptophyta</taxon>
        <taxon>Embryophyta</taxon>
        <taxon>Tracheophyta</taxon>
        <taxon>Spermatophyta</taxon>
        <taxon>Magnoliopsida</taxon>
        <taxon>eudicotyledons</taxon>
        <taxon>Gunneridae</taxon>
        <taxon>Pentapetalae</taxon>
        <taxon>rosids</taxon>
        <taxon>fabids</taxon>
        <taxon>Fabales</taxon>
        <taxon>Fabaceae</taxon>
        <taxon>Papilionoideae</taxon>
        <taxon>50 kb inversion clade</taxon>
        <taxon>NPAAA clade</taxon>
        <taxon>Hologalegina</taxon>
        <taxon>IRL clade</taxon>
        <taxon>Trifolieae</taxon>
        <taxon>Trifolium</taxon>
    </lineage>
</organism>
<name>A0A392TGE1_9FABA</name>
<evidence type="ECO:0000313" key="2">
    <source>
        <dbReference type="EMBL" id="MCI59477.1"/>
    </source>
</evidence>
<sequence length="53" mass="6413">MVPLATASARRERKVERPPRPRRHCRRQPEPEPEIQDDELSDLKPLQVEMRRR</sequence>
<feature type="region of interest" description="Disordered" evidence="1">
    <location>
        <begin position="1"/>
        <end position="53"/>
    </location>
</feature>
<accession>A0A392TGE1</accession>
<feature type="compositionally biased region" description="Acidic residues" evidence="1">
    <location>
        <begin position="31"/>
        <end position="40"/>
    </location>
</feature>
<evidence type="ECO:0000313" key="3">
    <source>
        <dbReference type="Proteomes" id="UP000265520"/>
    </source>
</evidence>
<evidence type="ECO:0000256" key="1">
    <source>
        <dbReference type="SAM" id="MobiDB-lite"/>
    </source>
</evidence>
<dbReference type="Proteomes" id="UP000265520">
    <property type="component" value="Unassembled WGS sequence"/>
</dbReference>
<protein>
    <submittedName>
        <fullName evidence="2">Uncharacterized protein</fullName>
    </submittedName>
</protein>
<comment type="caution">
    <text evidence="2">The sequence shown here is derived from an EMBL/GenBank/DDBJ whole genome shotgun (WGS) entry which is preliminary data.</text>
</comment>
<proteinExistence type="predicted"/>
<feature type="compositionally biased region" description="Basic and acidic residues" evidence="1">
    <location>
        <begin position="9"/>
        <end position="19"/>
    </location>
</feature>
<keyword evidence="3" id="KW-1185">Reference proteome</keyword>
<dbReference type="AlphaFoldDB" id="A0A392TGE1"/>
<reference evidence="2 3" key="1">
    <citation type="journal article" date="2018" name="Front. Plant Sci.">
        <title>Red Clover (Trifolium pratense) and Zigzag Clover (T. medium) - A Picture of Genomic Similarities and Differences.</title>
        <authorList>
            <person name="Dluhosova J."/>
            <person name="Istvanek J."/>
            <person name="Nedelnik J."/>
            <person name="Repkova J."/>
        </authorList>
    </citation>
    <scope>NUCLEOTIDE SEQUENCE [LARGE SCALE GENOMIC DNA]</scope>
    <source>
        <strain evidence="3">cv. 10/8</strain>
        <tissue evidence="2">Leaf</tissue>
    </source>
</reference>